<dbReference type="PANTHER" id="PTHR42748">
    <property type="entry name" value="NITROGEN METABOLITE REPRESSION PROTEIN NMRA FAMILY MEMBER"/>
    <property type="match status" value="1"/>
</dbReference>
<evidence type="ECO:0000256" key="1">
    <source>
        <dbReference type="ARBA" id="ARBA00006328"/>
    </source>
</evidence>
<dbReference type="InterPro" id="IPR036291">
    <property type="entry name" value="NAD(P)-bd_dom_sf"/>
</dbReference>
<dbReference type="GO" id="GO:0005634">
    <property type="term" value="C:nucleus"/>
    <property type="evidence" value="ECO:0007669"/>
    <property type="project" value="TreeGrafter"/>
</dbReference>
<dbReference type="AlphaFoldDB" id="A0AAV9HUI6"/>
<dbReference type="Pfam" id="PF05368">
    <property type="entry name" value="NmrA"/>
    <property type="match status" value="1"/>
</dbReference>
<comment type="similarity">
    <text evidence="1">Belongs to the NmrA-type oxidoreductase family.</text>
</comment>
<evidence type="ECO:0008006" key="7">
    <source>
        <dbReference type="Google" id="ProtNLM"/>
    </source>
</evidence>
<evidence type="ECO:0000256" key="2">
    <source>
        <dbReference type="ARBA" id="ARBA00022857"/>
    </source>
</evidence>
<dbReference type="Gene3D" id="3.90.25.10">
    <property type="entry name" value="UDP-galactose 4-epimerase, domain 1"/>
    <property type="match status" value="1"/>
</dbReference>
<proteinExistence type="inferred from homology"/>
<reference evidence="5" key="1">
    <citation type="journal article" date="2023" name="Mol. Phylogenet. Evol.">
        <title>Genome-scale phylogeny and comparative genomics of the fungal order Sordariales.</title>
        <authorList>
            <person name="Hensen N."/>
            <person name="Bonometti L."/>
            <person name="Westerberg I."/>
            <person name="Brannstrom I.O."/>
            <person name="Guillou S."/>
            <person name="Cros-Aarteil S."/>
            <person name="Calhoun S."/>
            <person name="Haridas S."/>
            <person name="Kuo A."/>
            <person name="Mondo S."/>
            <person name="Pangilinan J."/>
            <person name="Riley R."/>
            <person name="LaButti K."/>
            <person name="Andreopoulos B."/>
            <person name="Lipzen A."/>
            <person name="Chen C."/>
            <person name="Yan M."/>
            <person name="Daum C."/>
            <person name="Ng V."/>
            <person name="Clum A."/>
            <person name="Steindorff A."/>
            <person name="Ohm R.A."/>
            <person name="Martin F."/>
            <person name="Silar P."/>
            <person name="Natvig D.O."/>
            <person name="Lalanne C."/>
            <person name="Gautier V."/>
            <person name="Ament-Velasquez S.L."/>
            <person name="Kruys A."/>
            <person name="Hutchinson M.I."/>
            <person name="Powell A.J."/>
            <person name="Barry K."/>
            <person name="Miller A.N."/>
            <person name="Grigoriev I.V."/>
            <person name="Debuchy R."/>
            <person name="Gladieux P."/>
            <person name="Hiltunen Thoren M."/>
            <person name="Johannesson H."/>
        </authorList>
    </citation>
    <scope>NUCLEOTIDE SEQUENCE</scope>
    <source>
        <strain evidence="5">PSN324</strain>
    </source>
</reference>
<dbReference type="InterPro" id="IPR002575">
    <property type="entry name" value="Aminoglycoside_PTrfase"/>
</dbReference>
<dbReference type="SUPFAM" id="SSF51735">
    <property type="entry name" value="NAD(P)-binding Rossmann-fold domains"/>
    <property type="match status" value="1"/>
</dbReference>
<dbReference type="Pfam" id="PF01636">
    <property type="entry name" value="APH"/>
    <property type="match status" value="1"/>
</dbReference>
<reference evidence="5" key="2">
    <citation type="submission" date="2023-06" db="EMBL/GenBank/DDBJ databases">
        <authorList>
            <consortium name="Lawrence Berkeley National Laboratory"/>
            <person name="Mondo S.J."/>
            <person name="Hensen N."/>
            <person name="Bonometti L."/>
            <person name="Westerberg I."/>
            <person name="Brannstrom I.O."/>
            <person name="Guillou S."/>
            <person name="Cros-Aarteil S."/>
            <person name="Calhoun S."/>
            <person name="Haridas S."/>
            <person name="Kuo A."/>
            <person name="Pangilinan J."/>
            <person name="Riley R."/>
            <person name="Labutti K."/>
            <person name="Andreopoulos B."/>
            <person name="Lipzen A."/>
            <person name="Chen C."/>
            <person name="Yanf M."/>
            <person name="Daum C."/>
            <person name="Ng V."/>
            <person name="Clum A."/>
            <person name="Steindorff A."/>
            <person name="Ohm R."/>
            <person name="Martin F."/>
            <person name="Silar P."/>
            <person name="Natvig D."/>
            <person name="Lalanne C."/>
            <person name="Gautier V."/>
            <person name="Ament-Velasquez S.L."/>
            <person name="Kruys A."/>
            <person name="Hutchinson M.I."/>
            <person name="Powell A.J."/>
            <person name="Barry K."/>
            <person name="Miller A.N."/>
            <person name="Grigoriev I.V."/>
            <person name="Debuchy R."/>
            <person name="Gladieux P."/>
            <person name="Thoren M.H."/>
            <person name="Johannesson H."/>
        </authorList>
    </citation>
    <scope>NUCLEOTIDE SEQUENCE</scope>
    <source>
        <strain evidence="5">PSN324</strain>
    </source>
</reference>
<evidence type="ECO:0000259" key="4">
    <source>
        <dbReference type="Pfam" id="PF05368"/>
    </source>
</evidence>
<dbReference type="InterPro" id="IPR011009">
    <property type="entry name" value="Kinase-like_dom_sf"/>
</dbReference>
<name>A0AAV9HUI6_9PEZI</name>
<evidence type="ECO:0000313" key="5">
    <source>
        <dbReference type="EMBL" id="KAK4463650.1"/>
    </source>
</evidence>
<feature type="domain" description="NmrA-like" evidence="4">
    <location>
        <begin position="169"/>
        <end position="470"/>
    </location>
</feature>
<sequence length="478" mass="53250">MAGWEHESTAAGITAVGGGILADNHLAELQMFRCDSPERFHPEALAKYLRPVMDVSQLVFFHCDLAPVNIIVDASTKSIGIIDWELAGYVPKTWVRTTLSQSAAFVLETVESARMWEYARLLIRKLEQLGFQNATKEYYALKQQERERWRESRREALELAGQVIKVAMSKILAVFGATGQQGGGLITHVLNDPELSESYKIRAITRDVKSGKAKQLAEKVEVVQGDISDRSSLETALTGAHTVFIMTAPAFGPDGFETEYNSAKTMADVAVERGVQYIIFSTLPPVKEISGGKYTKVSAFDAKAAAEKYIRTLPVRSAFYCPGSFMENFQNPWATLRRKGADGSWIFARHDSPQTPFPFIAVVADTGKFVGAILADPDKYEGKRFDAASEIYTWEEACAIMSRVIGHKIVYEQASVEEYRSTLPPLAADGFIEVFSYFQDFGYFGPDMEKSVAWAKENARGKLTTLEEYLRANPIKFE</sequence>
<accession>A0AAV9HUI6</accession>
<keyword evidence="2" id="KW-0521">NADP</keyword>
<feature type="domain" description="Aminoglycoside phosphotransferase" evidence="3">
    <location>
        <begin position="45"/>
        <end position="89"/>
    </location>
</feature>
<dbReference type="CDD" id="cd05251">
    <property type="entry name" value="NmrA_like_SDR_a"/>
    <property type="match status" value="1"/>
</dbReference>
<keyword evidence="6" id="KW-1185">Reference proteome</keyword>
<dbReference type="InterPro" id="IPR008030">
    <property type="entry name" value="NmrA-like"/>
</dbReference>
<dbReference type="InterPro" id="IPR051164">
    <property type="entry name" value="NmrA-like_oxidored"/>
</dbReference>
<dbReference type="Gene3D" id="3.90.1200.10">
    <property type="match status" value="1"/>
</dbReference>
<evidence type="ECO:0000259" key="3">
    <source>
        <dbReference type="Pfam" id="PF01636"/>
    </source>
</evidence>
<dbReference type="EMBL" id="MU864957">
    <property type="protein sequence ID" value="KAK4463650.1"/>
    <property type="molecule type" value="Genomic_DNA"/>
</dbReference>
<dbReference type="SUPFAM" id="SSF56112">
    <property type="entry name" value="Protein kinase-like (PK-like)"/>
    <property type="match status" value="1"/>
</dbReference>
<dbReference type="Proteomes" id="UP001321749">
    <property type="component" value="Unassembled WGS sequence"/>
</dbReference>
<dbReference type="Gene3D" id="3.40.50.720">
    <property type="entry name" value="NAD(P)-binding Rossmann-like Domain"/>
    <property type="match status" value="1"/>
</dbReference>
<organism evidence="5 6">
    <name type="scientific">Cladorrhinum samala</name>
    <dbReference type="NCBI Taxonomy" id="585594"/>
    <lineage>
        <taxon>Eukaryota</taxon>
        <taxon>Fungi</taxon>
        <taxon>Dikarya</taxon>
        <taxon>Ascomycota</taxon>
        <taxon>Pezizomycotina</taxon>
        <taxon>Sordariomycetes</taxon>
        <taxon>Sordariomycetidae</taxon>
        <taxon>Sordariales</taxon>
        <taxon>Podosporaceae</taxon>
        <taxon>Cladorrhinum</taxon>
    </lineage>
</organism>
<gene>
    <name evidence="5" type="ORF">QBC42DRAFT_285281</name>
</gene>
<protein>
    <recommendedName>
        <fullName evidence="7">NmrA-like domain-containing protein</fullName>
    </recommendedName>
</protein>
<comment type="caution">
    <text evidence="5">The sequence shown here is derived from an EMBL/GenBank/DDBJ whole genome shotgun (WGS) entry which is preliminary data.</text>
</comment>
<dbReference type="PANTHER" id="PTHR42748:SF11">
    <property type="entry name" value="NMRA-LIKE DOMAIN-CONTAINING PROTEIN"/>
    <property type="match status" value="1"/>
</dbReference>
<evidence type="ECO:0000313" key="6">
    <source>
        <dbReference type="Proteomes" id="UP001321749"/>
    </source>
</evidence>